<feature type="transmembrane region" description="Helical" evidence="5">
    <location>
        <begin position="36"/>
        <end position="58"/>
    </location>
</feature>
<dbReference type="AlphaFoldDB" id="A0A9D1L570"/>
<dbReference type="GO" id="GO:0016020">
    <property type="term" value="C:membrane"/>
    <property type="evidence" value="ECO:0007669"/>
    <property type="project" value="UniProtKB-SubCell"/>
</dbReference>
<dbReference type="PIRSF" id="PIRSF006060">
    <property type="entry name" value="AA_transporter"/>
    <property type="match status" value="1"/>
</dbReference>
<proteinExistence type="predicted"/>
<sequence>MSNQESLGKKVGLGGAIALSVGTTIGAGIFTSISEISAAAGCALMTVLAFLIGGAIMIPQNLVLAEMATAFTDEDGGHYLFIKRAGWRKLAFLCGWASFWGNDITSVAVVALASAQYIAFLVPMSDLTIKFVAIAIVVVCMIINLVSVEGTSKFQAVITAIKMLPFVLLIGVGLFYLKGEFVTAAPAAGAPVGIAALLAGISATSWSYDGMGAVTYMTGEIKDPKRTMPRALIGSILFIIVLYTLLSFVVTGLLPFEQISTSTAPLADAAANLPVIGAAAGVFTAIAGAFVTFAAVNGTVMFQPRLEFQMARDGMFFKPFGKISKYGTPWFSITAQCLLACIFLFLSDITTLLGYFTLVLLLKNTLTFATMFAHHRHDDYKPMWKCPAWKLMTVLAIASSMILVVSTFMWAPFEGLAAGVVAVVTGMPAYYFWTKHNGLPDESSQAESQ</sequence>
<feature type="transmembrane region" description="Helical" evidence="5">
    <location>
        <begin position="416"/>
        <end position="433"/>
    </location>
</feature>
<feature type="transmembrane region" description="Helical" evidence="5">
    <location>
        <begin position="12"/>
        <end position="30"/>
    </location>
</feature>
<evidence type="ECO:0000256" key="2">
    <source>
        <dbReference type="ARBA" id="ARBA00022692"/>
    </source>
</evidence>
<accession>A0A9D1L570</accession>
<comment type="subcellular location">
    <subcellularLocation>
        <location evidence="1">Membrane</location>
        <topology evidence="1">Multi-pass membrane protein</topology>
    </subcellularLocation>
</comment>
<evidence type="ECO:0000256" key="4">
    <source>
        <dbReference type="ARBA" id="ARBA00023136"/>
    </source>
</evidence>
<evidence type="ECO:0000256" key="5">
    <source>
        <dbReference type="SAM" id="Phobius"/>
    </source>
</evidence>
<reference evidence="6" key="1">
    <citation type="submission" date="2020-10" db="EMBL/GenBank/DDBJ databases">
        <authorList>
            <person name="Gilroy R."/>
        </authorList>
    </citation>
    <scope>NUCLEOTIDE SEQUENCE</scope>
    <source>
        <strain evidence="6">ChiHjej12B11-29160</strain>
    </source>
</reference>
<protein>
    <submittedName>
        <fullName evidence="6">Amino acid permease</fullName>
    </submittedName>
</protein>
<feature type="transmembrane region" description="Helical" evidence="5">
    <location>
        <begin position="154"/>
        <end position="176"/>
    </location>
</feature>
<organism evidence="6 7">
    <name type="scientific">Candidatus Coprovicinus avistercoris</name>
    <dbReference type="NCBI Taxonomy" id="2840754"/>
    <lineage>
        <taxon>Bacteria</taxon>
        <taxon>Bacillati</taxon>
        <taxon>Actinomycetota</taxon>
        <taxon>Coriobacteriia</taxon>
        <taxon>Coriobacteriales</taxon>
        <taxon>Coriobacteriaceae</taxon>
        <taxon>Coriobacteriaceae incertae sedis</taxon>
        <taxon>Candidatus Coprovicinus</taxon>
    </lineage>
</organism>
<comment type="caution">
    <text evidence="6">The sequence shown here is derived from an EMBL/GenBank/DDBJ whole genome shotgun (WGS) entry which is preliminary data.</text>
</comment>
<feature type="transmembrane region" description="Helical" evidence="5">
    <location>
        <begin position="276"/>
        <end position="302"/>
    </location>
</feature>
<feature type="transmembrane region" description="Helical" evidence="5">
    <location>
        <begin position="127"/>
        <end position="147"/>
    </location>
</feature>
<feature type="transmembrane region" description="Helical" evidence="5">
    <location>
        <begin position="231"/>
        <end position="256"/>
    </location>
</feature>
<evidence type="ECO:0000313" key="7">
    <source>
        <dbReference type="Proteomes" id="UP000824078"/>
    </source>
</evidence>
<dbReference type="EMBL" id="DVMQ01000017">
    <property type="protein sequence ID" value="HIU24381.1"/>
    <property type="molecule type" value="Genomic_DNA"/>
</dbReference>
<keyword evidence="2 5" id="KW-0812">Transmembrane</keyword>
<evidence type="ECO:0000256" key="1">
    <source>
        <dbReference type="ARBA" id="ARBA00004141"/>
    </source>
</evidence>
<dbReference type="GO" id="GO:0015179">
    <property type="term" value="F:L-amino acid transmembrane transporter activity"/>
    <property type="evidence" value="ECO:0007669"/>
    <property type="project" value="TreeGrafter"/>
</dbReference>
<name>A0A9D1L570_9ACTN</name>
<keyword evidence="3 5" id="KW-1133">Transmembrane helix</keyword>
<evidence type="ECO:0000256" key="3">
    <source>
        <dbReference type="ARBA" id="ARBA00022989"/>
    </source>
</evidence>
<evidence type="ECO:0000313" key="6">
    <source>
        <dbReference type="EMBL" id="HIU24381.1"/>
    </source>
</evidence>
<dbReference type="Proteomes" id="UP000824078">
    <property type="component" value="Unassembled WGS sequence"/>
</dbReference>
<dbReference type="InterPro" id="IPR002293">
    <property type="entry name" value="AA/rel_permease1"/>
</dbReference>
<dbReference type="PANTHER" id="PTHR11785">
    <property type="entry name" value="AMINO ACID TRANSPORTER"/>
    <property type="match status" value="1"/>
</dbReference>
<feature type="transmembrane region" description="Helical" evidence="5">
    <location>
        <begin position="188"/>
        <end position="210"/>
    </location>
</feature>
<feature type="transmembrane region" description="Helical" evidence="5">
    <location>
        <begin position="90"/>
        <end position="115"/>
    </location>
</feature>
<keyword evidence="4 5" id="KW-0472">Membrane</keyword>
<dbReference type="Gene3D" id="1.20.1740.10">
    <property type="entry name" value="Amino acid/polyamine transporter I"/>
    <property type="match status" value="1"/>
</dbReference>
<feature type="transmembrane region" description="Helical" evidence="5">
    <location>
        <begin position="391"/>
        <end position="410"/>
    </location>
</feature>
<dbReference type="InterPro" id="IPR050598">
    <property type="entry name" value="AminoAcid_Transporter"/>
</dbReference>
<dbReference type="PANTHER" id="PTHR11785:SF512">
    <property type="entry name" value="SOBREMESA, ISOFORM B"/>
    <property type="match status" value="1"/>
</dbReference>
<reference evidence="6" key="2">
    <citation type="journal article" date="2021" name="PeerJ">
        <title>Extensive microbial diversity within the chicken gut microbiome revealed by metagenomics and culture.</title>
        <authorList>
            <person name="Gilroy R."/>
            <person name="Ravi A."/>
            <person name="Getino M."/>
            <person name="Pursley I."/>
            <person name="Horton D.L."/>
            <person name="Alikhan N.F."/>
            <person name="Baker D."/>
            <person name="Gharbi K."/>
            <person name="Hall N."/>
            <person name="Watson M."/>
            <person name="Adriaenssens E.M."/>
            <person name="Foster-Nyarko E."/>
            <person name="Jarju S."/>
            <person name="Secka A."/>
            <person name="Antonio M."/>
            <person name="Oren A."/>
            <person name="Chaudhuri R.R."/>
            <person name="La Ragione R."/>
            <person name="Hildebrand F."/>
            <person name="Pallen M.J."/>
        </authorList>
    </citation>
    <scope>NUCLEOTIDE SEQUENCE</scope>
    <source>
        <strain evidence="6">ChiHjej12B11-29160</strain>
    </source>
</reference>
<dbReference type="Pfam" id="PF13520">
    <property type="entry name" value="AA_permease_2"/>
    <property type="match status" value="1"/>
</dbReference>
<gene>
    <name evidence="6" type="ORF">IAD17_05620</name>
</gene>